<dbReference type="PANTHER" id="PTHR16228">
    <property type="entry name" value="DIVALENT CATION TRANSPORTER SOLUTE CARRIER FAMILY 41"/>
    <property type="match status" value="1"/>
</dbReference>
<dbReference type="InterPro" id="IPR006667">
    <property type="entry name" value="SLC41_membr_dom"/>
</dbReference>
<feature type="domain" description="SLC41A/MgtE integral membrane" evidence="11">
    <location>
        <begin position="381"/>
        <end position="517"/>
    </location>
</feature>
<keyword evidence="5" id="KW-0460">Magnesium</keyword>
<feature type="transmembrane region" description="Helical" evidence="10">
    <location>
        <begin position="175"/>
        <end position="198"/>
    </location>
</feature>
<keyword evidence="3" id="KW-0813">Transport</keyword>
<dbReference type="EMBL" id="OZ037946">
    <property type="protein sequence ID" value="CAL1703255.1"/>
    <property type="molecule type" value="Genomic_DNA"/>
</dbReference>
<evidence type="ECO:0000256" key="3">
    <source>
        <dbReference type="ARBA" id="ARBA00022448"/>
    </source>
</evidence>
<feature type="transmembrane region" description="Helical" evidence="10">
    <location>
        <begin position="284"/>
        <end position="308"/>
    </location>
</feature>
<feature type="transmembrane region" description="Helical" evidence="10">
    <location>
        <begin position="251"/>
        <end position="272"/>
    </location>
</feature>
<gene>
    <name evidence="12" type="ORF">GFSPODELE1_LOCUS4484</name>
</gene>
<feature type="compositionally biased region" description="Acidic residues" evidence="9">
    <location>
        <begin position="49"/>
        <end position="61"/>
    </location>
</feature>
<evidence type="ECO:0000313" key="12">
    <source>
        <dbReference type="EMBL" id="CAL1703255.1"/>
    </source>
</evidence>
<keyword evidence="6 10" id="KW-1133">Transmembrane helix</keyword>
<reference evidence="13" key="1">
    <citation type="submission" date="2024-04" db="EMBL/GenBank/DDBJ databases">
        <authorList>
            <person name="Shaw F."/>
            <person name="Minotto A."/>
        </authorList>
    </citation>
    <scope>NUCLEOTIDE SEQUENCE [LARGE SCALE GENOMIC DNA]</scope>
</reference>
<keyword evidence="13" id="KW-1185">Reference proteome</keyword>
<protein>
    <recommendedName>
        <fullName evidence="11">SLC41A/MgtE integral membrane domain-containing protein</fullName>
    </recommendedName>
</protein>
<evidence type="ECO:0000256" key="10">
    <source>
        <dbReference type="SAM" id="Phobius"/>
    </source>
</evidence>
<feature type="transmembrane region" description="Helical" evidence="10">
    <location>
        <begin position="347"/>
        <end position="369"/>
    </location>
</feature>
<keyword evidence="4 10" id="KW-0812">Transmembrane</keyword>
<dbReference type="InterPro" id="IPR036739">
    <property type="entry name" value="SLC41_membr_dom_sf"/>
</dbReference>
<dbReference type="SUPFAM" id="SSF161093">
    <property type="entry name" value="MgtE membrane domain-like"/>
    <property type="match status" value="2"/>
</dbReference>
<evidence type="ECO:0000256" key="4">
    <source>
        <dbReference type="ARBA" id="ARBA00022692"/>
    </source>
</evidence>
<evidence type="ECO:0000256" key="6">
    <source>
        <dbReference type="ARBA" id="ARBA00022989"/>
    </source>
</evidence>
<sequence>MAGSYELLDAGRPGSPADTSSDTIEMATLDAVTPDPRLKHAPYVHDTQDSEDEESGDEDDGERALLTPHDRPRGWERISQSISLWKQVQRIVIETAPTLLLTTIGLLFTGELLNSVSRWKAMVRIDELIMIIPVVLNLKGNLEMNLSARLGTAANIGELDKPDARRSIILGNLSLLQVQATVVSFVAAVVAFLLGRIMPRSPNEPQPEASSDQLVPSIFTSRMLSPRRPRPTLPQGPPGGVTEFLMTASSAMSAACLSSILLGSFMCGLVLLCRRFGLDPDNIAPPVASCLGDLVTLLLLGAVSTLYINLVSTPLSLIMIIVLVLAGVAWVFVTRRNPHVRELLKEGWLPLFAAMIISSGTGIVLDTFVSRYEGFALLAVVISGLPGSVGSIFVSRLSTALHGAAIAGFRLPLSNDDFSKPSQPQPSTKLVMITLLCVTFPVEIIFLCVLRGLGWLHFPVFFVVFSVLFFCVAVIASLVIARYLTEFLWNRGLDPDMYAMPIHSALVDLIGQLLLVCCFEIVSLLGITVRSPKA</sequence>
<feature type="transmembrane region" description="Helical" evidence="10">
    <location>
        <begin position="505"/>
        <end position="529"/>
    </location>
</feature>
<dbReference type="Pfam" id="PF01769">
    <property type="entry name" value="MgtE"/>
    <property type="match status" value="2"/>
</dbReference>
<dbReference type="Gene3D" id="1.10.357.20">
    <property type="entry name" value="SLC41 divalent cation transporters, integral membrane domain"/>
    <property type="match status" value="2"/>
</dbReference>
<evidence type="ECO:0000259" key="11">
    <source>
        <dbReference type="Pfam" id="PF01769"/>
    </source>
</evidence>
<feature type="transmembrane region" description="Helical" evidence="10">
    <location>
        <begin position="430"/>
        <end position="454"/>
    </location>
</feature>
<keyword evidence="7" id="KW-0406">Ion transport</keyword>
<evidence type="ECO:0000256" key="7">
    <source>
        <dbReference type="ARBA" id="ARBA00023065"/>
    </source>
</evidence>
<proteinExistence type="inferred from homology"/>
<comment type="subcellular location">
    <subcellularLocation>
        <location evidence="1">Membrane</location>
        <topology evidence="1">Multi-pass membrane protein</topology>
    </subcellularLocation>
</comment>
<comment type="similarity">
    <text evidence="2">Belongs to the SLC41A transporter family.</text>
</comment>
<dbReference type="PANTHER" id="PTHR16228:SF7">
    <property type="entry name" value="SLC41A_MGTE INTEGRAL MEMBRANE DOMAIN-CONTAINING PROTEIN"/>
    <property type="match status" value="1"/>
</dbReference>
<evidence type="ECO:0000256" key="5">
    <source>
        <dbReference type="ARBA" id="ARBA00022842"/>
    </source>
</evidence>
<evidence type="ECO:0000256" key="9">
    <source>
        <dbReference type="SAM" id="MobiDB-lite"/>
    </source>
</evidence>
<dbReference type="Proteomes" id="UP001497453">
    <property type="component" value="Chromosome 3"/>
</dbReference>
<evidence type="ECO:0000313" key="13">
    <source>
        <dbReference type="Proteomes" id="UP001497453"/>
    </source>
</evidence>
<name>A0ABP1D5X1_9APHY</name>
<feature type="domain" description="SLC41A/MgtE integral membrane" evidence="11">
    <location>
        <begin position="132"/>
        <end position="300"/>
    </location>
</feature>
<evidence type="ECO:0000256" key="2">
    <source>
        <dbReference type="ARBA" id="ARBA00009749"/>
    </source>
</evidence>
<feature type="region of interest" description="Disordered" evidence="9">
    <location>
        <begin position="1"/>
        <end position="70"/>
    </location>
</feature>
<feature type="transmembrane region" description="Helical" evidence="10">
    <location>
        <begin position="91"/>
        <end position="109"/>
    </location>
</feature>
<evidence type="ECO:0000256" key="1">
    <source>
        <dbReference type="ARBA" id="ARBA00004141"/>
    </source>
</evidence>
<feature type="transmembrane region" description="Helical" evidence="10">
    <location>
        <begin position="314"/>
        <end position="335"/>
    </location>
</feature>
<dbReference type="InterPro" id="IPR045349">
    <property type="entry name" value="SLC41A1-3"/>
</dbReference>
<feature type="transmembrane region" description="Helical" evidence="10">
    <location>
        <begin position="460"/>
        <end position="484"/>
    </location>
</feature>
<accession>A0ABP1D5X1</accession>
<evidence type="ECO:0000256" key="8">
    <source>
        <dbReference type="ARBA" id="ARBA00023136"/>
    </source>
</evidence>
<keyword evidence="8 10" id="KW-0472">Membrane</keyword>
<organism evidence="12 13">
    <name type="scientific">Somion occarium</name>
    <dbReference type="NCBI Taxonomy" id="3059160"/>
    <lineage>
        <taxon>Eukaryota</taxon>
        <taxon>Fungi</taxon>
        <taxon>Dikarya</taxon>
        <taxon>Basidiomycota</taxon>
        <taxon>Agaricomycotina</taxon>
        <taxon>Agaricomycetes</taxon>
        <taxon>Polyporales</taxon>
        <taxon>Cerrenaceae</taxon>
        <taxon>Somion</taxon>
    </lineage>
</organism>